<sequence>MRLTKVFLLFCCLDYAVGLTGHVCTIIQYYQHWTTTRTGLWGWGRTSVSRLRSTNVQVCCFGWKDNGRGECVIPICRTPCYNGGTCIAPDTCKCLPSLEGANCAQRIVTNYFI</sequence>
<feature type="signal peptide" evidence="2">
    <location>
        <begin position="1"/>
        <end position="18"/>
    </location>
</feature>
<evidence type="ECO:0000313" key="5">
    <source>
        <dbReference type="Proteomes" id="UP000828390"/>
    </source>
</evidence>
<keyword evidence="1" id="KW-1015">Disulfide bond</keyword>
<protein>
    <recommendedName>
        <fullName evidence="3">EGF-like domain-containing protein</fullName>
    </recommendedName>
</protein>
<organism evidence="4 5">
    <name type="scientific">Dreissena polymorpha</name>
    <name type="common">Zebra mussel</name>
    <name type="synonym">Mytilus polymorpha</name>
    <dbReference type="NCBI Taxonomy" id="45954"/>
    <lineage>
        <taxon>Eukaryota</taxon>
        <taxon>Metazoa</taxon>
        <taxon>Spiralia</taxon>
        <taxon>Lophotrochozoa</taxon>
        <taxon>Mollusca</taxon>
        <taxon>Bivalvia</taxon>
        <taxon>Autobranchia</taxon>
        <taxon>Heteroconchia</taxon>
        <taxon>Euheterodonta</taxon>
        <taxon>Imparidentia</taxon>
        <taxon>Neoheterodontei</taxon>
        <taxon>Myida</taxon>
        <taxon>Dreissenoidea</taxon>
        <taxon>Dreissenidae</taxon>
        <taxon>Dreissena</taxon>
    </lineage>
</organism>
<feature type="chain" id="PRO_5038745153" description="EGF-like domain-containing protein" evidence="2">
    <location>
        <begin position="19"/>
        <end position="113"/>
    </location>
</feature>
<feature type="disulfide bond" evidence="1">
    <location>
        <begin position="94"/>
        <end position="103"/>
    </location>
</feature>
<accession>A0A9D4M317</accession>
<reference evidence="4" key="2">
    <citation type="submission" date="2020-11" db="EMBL/GenBank/DDBJ databases">
        <authorList>
            <person name="McCartney M.A."/>
            <person name="Auch B."/>
            <person name="Kono T."/>
            <person name="Mallez S."/>
            <person name="Becker A."/>
            <person name="Gohl D.M."/>
            <person name="Silverstein K.A.T."/>
            <person name="Koren S."/>
            <person name="Bechman K.B."/>
            <person name="Herman A."/>
            <person name="Abrahante J.E."/>
            <person name="Garbe J."/>
        </authorList>
    </citation>
    <scope>NUCLEOTIDE SEQUENCE</scope>
    <source>
        <strain evidence="4">Duluth1</strain>
        <tissue evidence="4">Whole animal</tissue>
    </source>
</reference>
<dbReference type="InterPro" id="IPR000742">
    <property type="entry name" value="EGF"/>
</dbReference>
<gene>
    <name evidence="4" type="ORF">DPMN_031822</name>
</gene>
<evidence type="ECO:0000313" key="4">
    <source>
        <dbReference type="EMBL" id="KAH3868671.1"/>
    </source>
</evidence>
<dbReference type="Gene3D" id="2.10.25.10">
    <property type="entry name" value="Laminin"/>
    <property type="match status" value="1"/>
</dbReference>
<dbReference type="AlphaFoldDB" id="A0A9D4M317"/>
<comment type="caution">
    <text evidence="4">The sequence shown here is derived from an EMBL/GenBank/DDBJ whole genome shotgun (WGS) entry which is preliminary data.</text>
</comment>
<evidence type="ECO:0000259" key="3">
    <source>
        <dbReference type="PROSITE" id="PS50026"/>
    </source>
</evidence>
<dbReference type="Proteomes" id="UP000828390">
    <property type="component" value="Unassembled WGS sequence"/>
</dbReference>
<keyword evidence="5" id="KW-1185">Reference proteome</keyword>
<name>A0A9D4M317_DREPO</name>
<dbReference type="EMBL" id="JAIWYP010000002">
    <property type="protein sequence ID" value="KAH3868671.1"/>
    <property type="molecule type" value="Genomic_DNA"/>
</dbReference>
<proteinExistence type="predicted"/>
<keyword evidence="1" id="KW-0245">EGF-like domain</keyword>
<dbReference type="PROSITE" id="PS50026">
    <property type="entry name" value="EGF_3"/>
    <property type="match status" value="1"/>
</dbReference>
<evidence type="ECO:0000256" key="2">
    <source>
        <dbReference type="SAM" id="SignalP"/>
    </source>
</evidence>
<keyword evidence="2" id="KW-0732">Signal</keyword>
<reference evidence="4" key="1">
    <citation type="journal article" date="2019" name="bioRxiv">
        <title>The Genome of the Zebra Mussel, Dreissena polymorpha: A Resource for Invasive Species Research.</title>
        <authorList>
            <person name="McCartney M.A."/>
            <person name="Auch B."/>
            <person name="Kono T."/>
            <person name="Mallez S."/>
            <person name="Zhang Y."/>
            <person name="Obille A."/>
            <person name="Becker A."/>
            <person name="Abrahante J.E."/>
            <person name="Garbe J."/>
            <person name="Badalamenti J.P."/>
            <person name="Herman A."/>
            <person name="Mangelson H."/>
            <person name="Liachko I."/>
            <person name="Sullivan S."/>
            <person name="Sone E.D."/>
            <person name="Koren S."/>
            <person name="Silverstein K.A.T."/>
            <person name="Beckman K.B."/>
            <person name="Gohl D.M."/>
        </authorList>
    </citation>
    <scope>NUCLEOTIDE SEQUENCE</scope>
    <source>
        <strain evidence="4">Duluth1</strain>
        <tissue evidence="4">Whole animal</tissue>
    </source>
</reference>
<feature type="disulfide bond" evidence="1">
    <location>
        <begin position="76"/>
        <end position="86"/>
    </location>
</feature>
<evidence type="ECO:0000256" key="1">
    <source>
        <dbReference type="PROSITE-ProRule" id="PRU00076"/>
    </source>
</evidence>
<feature type="domain" description="EGF-like" evidence="3">
    <location>
        <begin position="72"/>
        <end position="104"/>
    </location>
</feature>
<comment type="caution">
    <text evidence="1">Lacks conserved residue(s) required for the propagation of feature annotation.</text>
</comment>
<dbReference type="PROSITE" id="PS00022">
    <property type="entry name" value="EGF_1"/>
    <property type="match status" value="1"/>
</dbReference>